<feature type="compositionally biased region" description="Basic and acidic residues" evidence="1">
    <location>
        <begin position="209"/>
        <end position="219"/>
    </location>
</feature>
<dbReference type="Pfam" id="PF09922">
    <property type="entry name" value="LiaF-like_C"/>
    <property type="match status" value="1"/>
</dbReference>
<dbReference type="RefSeq" id="WP_377495682.1">
    <property type="nucleotide sequence ID" value="NZ_JBHMDO010000025.1"/>
</dbReference>
<feature type="compositionally biased region" description="Pro residues" evidence="1">
    <location>
        <begin position="138"/>
        <end position="147"/>
    </location>
</feature>
<accession>A0ABV5KQA1</accession>
<evidence type="ECO:0000313" key="5">
    <source>
        <dbReference type="EMBL" id="MFB9327413.1"/>
    </source>
</evidence>
<comment type="caution">
    <text evidence="5">The sequence shown here is derived from an EMBL/GenBank/DDBJ whole genome shotgun (WGS) entry which is preliminary data.</text>
</comment>
<dbReference type="InterPro" id="IPR054331">
    <property type="entry name" value="LiaF_TM"/>
</dbReference>
<keyword evidence="6" id="KW-1185">Reference proteome</keyword>
<proteinExistence type="predicted"/>
<feature type="transmembrane region" description="Helical" evidence="2">
    <location>
        <begin position="62"/>
        <end position="79"/>
    </location>
</feature>
<dbReference type="InterPro" id="IPR047793">
    <property type="entry name" value="LiaF_C"/>
</dbReference>
<name>A0ABV5KQA1_9BACL</name>
<feature type="compositionally biased region" description="Pro residues" evidence="1">
    <location>
        <begin position="164"/>
        <end position="189"/>
    </location>
</feature>
<dbReference type="NCBIfam" id="NF040535">
    <property type="entry name" value="LiaF_C_term"/>
    <property type="match status" value="1"/>
</dbReference>
<feature type="transmembrane region" description="Helical" evidence="2">
    <location>
        <begin position="5"/>
        <end position="24"/>
    </location>
</feature>
<evidence type="ECO:0000256" key="2">
    <source>
        <dbReference type="SAM" id="Phobius"/>
    </source>
</evidence>
<dbReference type="Pfam" id="PF22570">
    <property type="entry name" value="LiaF-TM"/>
    <property type="match status" value="1"/>
</dbReference>
<gene>
    <name evidence="5" type="primary">liaF</name>
    <name evidence="5" type="ORF">ACFFSY_15905</name>
</gene>
<sequence length="385" mass="43401">MNGHFANRLMWGLFIIGIGAFLMLRQAGLINYGLSDLISVFWPVLLLFLGIKEAVRRIASGYGSWWSAGILLAVGFVFLGRNLDLFNWAISDLAQFAGPLVIILIGVRMMAKPKARKTDEKPPGEEWRAYPSFRPDEPVPPAPPLHPDPTKGPVEPLDYADSIPVPPVTPPPVPPVPPAHPLPPVPPGPGQTGQPGADGRHWKHRAHHERMQEEWNRKAEKLQRRAERMRERIEHRADKFKDRHAYGRHDRMEWWNSDPNVQTRSGFIGDIYVGHDYWELKPMNISHFIGDTVLDLTKAQIPFGETRIHISSFIGDVKVFLPNDFETGVNVVTSAFVGDVAVLDRKEGGIFKNMNVETPYFQENEKKIKLIVSTFIGDVRVTKVG</sequence>
<feature type="domain" description="Cell wall-active antibiotics response LiaF-like C-terminal" evidence="3">
    <location>
        <begin position="267"/>
        <end position="381"/>
    </location>
</feature>
<evidence type="ECO:0000259" key="3">
    <source>
        <dbReference type="Pfam" id="PF09922"/>
    </source>
</evidence>
<keyword evidence="2" id="KW-1133">Transmembrane helix</keyword>
<keyword evidence="2" id="KW-0812">Transmembrane</keyword>
<evidence type="ECO:0000256" key="1">
    <source>
        <dbReference type="SAM" id="MobiDB-lite"/>
    </source>
</evidence>
<organism evidence="5 6">
    <name type="scientific">Paenibacillus aurantiacus</name>
    <dbReference type="NCBI Taxonomy" id="1936118"/>
    <lineage>
        <taxon>Bacteria</taxon>
        <taxon>Bacillati</taxon>
        <taxon>Bacillota</taxon>
        <taxon>Bacilli</taxon>
        <taxon>Bacillales</taxon>
        <taxon>Paenibacillaceae</taxon>
        <taxon>Paenibacillus</taxon>
    </lineage>
</organism>
<feature type="transmembrane region" description="Helical" evidence="2">
    <location>
        <begin position="30"/>
        <end position="50"/>
    </location>
</feature>
<evidence type="ECO:0000259" key="4">
    <source>
        <dbReference type="Pfam" id="PF22570"/>
    </source>
</evidence>
<feature type="domain" description="LiaF transmembrane" evidence="4">
    <location>
        <begin position="10"/>
        <end position="116"/>
    </location>
</feature>
<feature type="transmembrane region" description="Helical" evidence="2">
    <location>
        <begin position="85"/>
        <end position="107"/>
    </location>
</feature>
<protein>
    <submittedName>
        <fullName evidence="5">Cell wall-active antibiotics response protein LiaF</fullName>
    </submittedName>
</protein>
<reference evidence="5 6" key="1">
    <citation type="submission" date="2024-09" db="EMBL/GenBank/DDBJ databases">
        <authorList>
            <person name="Sun Q."/>
            <person name="Mori K."/>
        </authorList>
    </citation>
    <scope>NUCLEOTIDE SEQUENCE [LARGE SCALE GENOMIC DNA]</scope>
    <source>
        <strain evidence="5 6">TISTR 2452</strain>
    </source>
</reference>
<keyword evidence="2" id="KW-0472">Membrane</keyword>
<feature type="compositionally biased region" description="Basic and acidic residues" evidence="1">
    <location>
        <begin position="116"/>
        <end position="128"/>
    </location>
</feature>
<feature type="region of interest" description="Disordered" evidence="1">
    <location>
        <begin position="114"/>
        <end position="219"/>
    </location>
</feature>
<evidence type="ECO:0000313" key="6">
    <source>
        <dbReference type="Proteomes" id="UP001589747"/>
    </source>
</evidence>
<dbReference type="InterPro" id="IPR024425">
    <property type="entry name" value="LiaF-like_C"/>
</dbReference>
<dbReference type="EMBL" id="JBHMDO010000025">
    <property type="protein sequence ID" value="MFB9327413.1"/>
    <property type="molecule type" value="Genomic_DNA"/>
</dbReference>
<dbReference type="Proteomes" id="UP001589747">
    <property type="component" value="Unassembled WGS sequence"/>
</dbReference>